<gene>
    <name evidence="1" type="ORF">Glove_346g151</name>
</gene>
<proteinExistence type="predicted"/>
<name>A0A397HHZ9_9GLOM</name>
<reference evidence="1 2" key="1">
    <citation type="submission" date="2018-08" db="EMBL/GenBank/DDBJ databases">
        <title>Genome and evolution of the arbuscular mycorrhizal fungus Diversispora epigaea (formerly Glomus versiforme) and its bacterial endosymbionts.</title>
        <authorList>
            <person name="Sun X."/>
            <person name="Fei Z."/>
            <person name="Harrison M."/>
        </authorList>
    </citation>
    <scope>NUCLEOTIDE SEQUENCE [LARGE SCALE GENOMIC DNA]</scope>
    <source>
        <strain evidence="1 2">IT104</strain>
    </source>
</reference>
<dbReference type="OrthoDB" id="2415831at2759"/>
<accession>A0A397HHZ9</accession>
<keyword evidence="2" id="KW-1185">Reference proteome</keyword>
<sequence>MIRLRLITTDGSILKIDTGEYLLLSNNFCQIKPAYKSLKNQIDTSSLYATDGINYYKYLCRIILITYFVCDCGNNYNTLNNTRYNVCGKTVDWLGNVLSYLNYISIFSLEDEGYGIVTVQYNITSILSFCYLRINVLNAETLYKGGYLILTENVIESNYTISGRVYNNNGSLHGDWGMPNTYNYT</sequence>
<dbReference type="Proteomes" id="UP000266861">
    <property type="component" value="Unassembled WGS sequence"/>
</dbReference>
<dbReference type="EMBL" id="PQFF01000316">
    <property type="protein sequence ID" value="RHZ61678.1"/>
    <property type="molecule type" value="Genomic_DNA"/>
</dbReference>
<comment type="caution">
    <text evidence="1">The sequence shown here is derived from an EMBL/GenBank/DDBJ whole genome shotgun (WGS) entry which is preliminary data.</text>
</comment>
<dbReference type="AlphaFoldDB" id="A0A397HHZ9"/>
<evidence type="ECO:0000313" key="2">
    <source>
        <dbReference type="Proteomes" id="UP000266861"/>
    </source>
</evidence>
<organism evidence="1 2">
    <name type="scientific">Diversispora epigaea</name>
    <dbReference type="NCBI Taxonomy" id="1348612"/>
    <lineage>
        <taxon>Eukaryota</taxon>
        <taxon>Fungi</taxon>
        <taxon>Fungi incertae sedis</taxon>
        <taxon>Mucoromycota</taxon>
        <taxon>Glomeromycotina</taxon>
        <taxon>Glomeromycetes</taxon>
        <taxon>Diversisporales</taxon>
        <taxon>Diversisporaceae</taxon>
        <taxon>Diversispora</taxon>
    </lineage>
</organism>
<protein>
    <submittedName>
        <fullName evidence="1">Uncharacterized protein</fullName>
    </submittedName>
</protein>
<evidence type="ECO:0000313" key="1">
    <source>
        <dbReference type="EMBL" id="RHZ61678.1"/>
    </source>
</evidence>